<dbReference type="Proteomes" id="UP000275613">
    <property type="component" value="Unassembled WGS sequence"/>
</dbReference>
<dbReference type="RefSeq" id="WP_060411777.1">
    <property type="nucleotide sequence ID" value="NZ_BMZW01000068.1"/>
</dbReference>
<dbReference type="Proteomes" id="UP000272627">
    <property type="component" value="Unassembled WGS sequence"/>
</dbReference>
<accession>A0A0P9QAD8</accession>
<dbReference type="PATRIC" id="fig|129137.4.peg.1342"/>
<evidence type="ECO:0000313" key="3">
    <source>
        <dbReference type="EMBL" id="RMM02279.1"/>
    </source>
</evidence>
<comment type="caution">
    <text evidence="2">The sequence shown here is derived from an EMBL/GenBank/DDBJ whole genome shotgun (WGS) entry which is preliminary data.</text>
</comment>
<name>A0A0P9QAD8_PSEA0</name>
<evidence type="ECO:0000313" key="2">
    <source>
        <dbReference type="EMBL" id="KPX30500.1"/>
    </source>
</evidence>
<dbReference type="EMBL" id="BMZW01000068">
    <property type="protein sequence ID" value="GFZ63148.1"/>
    <property type="molecule type" value="Genomic_DNA"/>
</dbReference>
<evidence type="ECO:0000313" key="5">
    <source>
        <dbReference type="Proteomes" id="UP000050490"/>
    </source>
</evidence>
<organism evidence="2 5">
    <name type="scientific">Pseudomonas amygdali pv. eriobotryae</name>
    <dbReference type="NCBI Taxonomy" id="129137"/>
    <lineage>
        <taxon>Bacteria</taxon>
        <taxon>Pseudomonadati</taxon>
        <taxon>Pseudomonadota</taxon>
        <taxon>Gammaproteobacteria</taxon>
        <taxon>Pseudomonadales</taxon>
        <taxon>Pseudomonadaceae</taxon>
        <taxon>Pseudomonas</taxon>
        <taxon>Pseudomonas amygdali</taxon>
    </lineage>
</organism>
<protein>
    <submittedName>
        <fullName evidence="2">Uncharacterized protein</fullName>
    </submittedName>
</protein>
<dbReference type="EMBL" id="RBOA01000125">
    <property type="protein sequence ID" value="RMM02279.1"/>
    <property type="molecule type" value="Genomic_DNA"/>
</dbReference>
<gene>
    <name evidence="2" type="ORF">ALO70_00897</name>
    <name evidence="4" type="ORF">ALQ39_00514</name>
    <name evidence="3" type="ORF">ALQ86_00935</name>
    <name evidence="1" type="ORF">PSE10A_56590</name>
</gene>
<reference evidence="1" key="3">
    <citation type="submission" date="2020-09" db="EMBL/GenBank/DDBJ databases">
        <title>Pseudomonas syringae pv. eriobotryae genome sequence causing loquat canker disease.</title>
        <authorList>
            <person name="Fukuda S."/>
            <person name="Tashiro H."/>
            <person name="Nagano Y."/>
        </authorList>
    </citation>
    <scope>NUCLEOTIDE SEQUENCE</scope>
    <source>
        <strain evidence="1">AM001</strain>
    </source>
</reference>
<reference evidence="6 7" key="2">
    <citation type="submission" date="2018-08" db="EMBL/GenBank/DDBJ databases">
        <title>Recombination of ecologically and evolutionarily significant loci maintains genetic cohesion in the Pseudomonas syringae species complex.</title>
        <authorList>
            <person name="Dillon M."/>
            <person name="Thakur S."/>
            <person name="Almeida R.N.D."/>
            <person name="Weir B.S."/>
            <person name="Guttman D.S."/>
        </authorList>
    </citation>
    <scope>NUCLEOTIDE SEQUENCE [LARGE SCALE GENOMIC DNA]</scope>
    <source>
        <strain evidence="4 7">ICMP 4316</strain>
        <strain evidence="3 6">ICMP 8636</strain>
    </source>
</reference>
<proteinExistence type="predicted"/>
<dbReference type="AlphaFoldDB" id="A0A0P9QAD8"/>
<dbReference type="EMBL" id="LJQI01000182">
    <property type="protein sequence ID" value="KPX30500.1"/>
    <property type="molecule type" value="Genomic_DNA"/>
</dbReference>
<dbReference type="EMBL" id="RBPV01000098">
    <property type="protein sequence ID" value="RMO63577.1"/>
    <property type="molecule type" value="Genomic_DNA"/>
</dbReference>
<reference evidence="2 5" key="1">
    <citation type="submission" date="2015-09" db="EMBL/GenBank/DDBJ databases">
        <title>Genome announcement of multiple Pseudomonas syringae strains.</title>
        <authorList>
            <person name="Thakur S."/>
            <person name="Wang P.W."/>
            <person name="Gong Y."/>
            <person name="Weir B.S."/>
            <person name="Guttman D.S."/>
        </authorList>
    </citation>
    <scope>NUCLEOTIDE SEQUENCE [LARGE SCALE GENOMIC DNA]</scope>
    <source>
        <strain evidence="2 5">ICMP4455</strain>
    </source>
</reference>
<evidence type="ECO:0000313" key="7">
    <source>
        <dbReference type="Proteomes" id="UP000275613"/>
    </source>
</evidence>
<dbReference type="Proteomes" id="UP000050490">
    <property type="component" value="Unassembled WGS sequence"/>
</dbReference>
<evidence type="ECO:0000313" key="4">
    <source>
        <dbReference type="EMBL" id="RMO63577.1"/>
    </source>
</evidence>
<evidence type="ECO:0000313" key="1">
    <source>
        <dbReference type="EMBL" id="GFZ63148.1"/>
    </source>
</evidence>
<sequence length="84" mass="9557">MADDLRTRESVRREALWAMSHLMPGDLKAATILDVLDDIGDWERIDSNWSHPGLDIEAARKAIQIERYSSEISIVREAVFNSMA</sequence>
<evidence type="ECO:0000313" key="6">
    <source>
        <dbReference type="Proteomes" id="UP000272627"/>
    </source>
</evidence>
<dbReference type="Proteomes" id="UP000630864">
    <property type="component" value="Unassembled WGS sequence"/>
</dbReference>